<comment type="similarity">
    <text evidence="1">Belongs to the nematode receptor-like protein sre family.</text>
</comment>
<dbReference type="WBParaSite" id="GPUH_0000362301-mRNA-1">
    <property type="protein sequence ID" value="GPUH_0000362301-mRNA-1"/>
    <property type="gene ID" value="GPUH_0000362301"/>
</dbReference>
<feature type="chain" id="PRO_5043138583" evidence="3">
    <location>
        <begin position="16"/>
        <end position="237"/>
    </location>
</feature>
<keyword evidence="2" id="KW-0472">Membrane</keyword>
<evidence type="ECO:0000313" key="6">
    <source>
        <dbReference type="WBParaSite" id="GPUH_0000362301-mRNA-1"/>
    </source>
</evidence>
<sequence>MFHCNLIALFLNTEATQLLCLITRLLIILSELGFPVCIDVEHFYDVNGGGQKNPKNFSAMFSLAVSLISIVAERTASTLLVRKYEKFCARIPYLGLAIITVQWTICLAALIALHDQSGPWITKLISSVIYTCHGAALLVFLLLPYVSKRIVQKEMDTHDLSIRYQSVENMRSANLLRACIAIIAVLSNIANTCVLLTTIVPPEYTTLCIFIFYTTAPTQVSSQIYTYVKINLKQKFR</sequence>
<proteinExistence type="inferred from homology"/>
<feature type="transmembrane region" description="Helical" evidence="2">
    <location>
        <begin position="125"/>
        <end position="146"/>
    </location>
</feature>
<dbReference type="PANTHER" id="PTHR23128">
    <property type="entry name" value="SERPENTINE RECEPTOR, CLASS E (EPSILON)-RELATED"/>
    <property type="match status" value="1"/>
</dbReference>
<dbReference type="InterPro" id="IPR004151">
    <property type="entry name" value="7TM_GPCR_serpentine_rcpt_Sre"/>
</dbReference>
<keyword evidence="2" id="KW-1133">Transmembrane helix</keyword>
<dbReference type="Pfam" id="PF03125">
    <property type="entry name" value="Sre"/>
    <property type="match status" value="1"/>
</dbReference>
<keyword evidence="3" id="KW-0732">Signal</keyword>
<name>A0A183D4H5_9BILA</name>
<dbReference type="PANTHER" id="PTHR23128:SF132">
    <property type="entry name" value="SERPENTINE RECEPTOR, CLASS E (EPSILON)-RELATED"/>
    <property type="match status" value="1"/>
</dbReference>
<feature type="transmembrane region" description="Helical" evidence="2">
    <location>
        <begin position="93"/>
        <end position="113"/>
    </location>
</feature>
<feature type="transmembrane region" description="Helical" evidence="2">
    <location>
        <begin position="204"/>
        <end position="228"/>
    </location>
</feature>
<evidence type="ECO:0000313" key="4">
    <source>
        <dbReference type="EMBL" id="VDK40230.1"/>
    </source>
</evidence>
<dbReference type="AlphaFoldDB" id="A0A183D4H5"/>
<evidence type="ECO:0000256" key="3">
    <source>
        <dbReference type="SAM" id="SignalP"/>
    </source>
</evidence>
<evidence type="ECO:0000256" key="1">
    <source>
        <dbReference type="ARBA" id="ARBA00006803"/>
    </source>
</evidence>
<evidence type="ECO:0000313" key="5">
    <source>
        <dbReference type="Proteomes" id="UP000271098"/>
    </source>
</evidence>
<organism evidence="6">
    <name type="scientific">Gongylonema pulchrum</name>
    <dbReference type="NCBI Taxonomy" id="637853"/>
    <lineage>
        <taxon>Eukaryota</taxon>
        <taxon>Metazoa</taxon>
        <taxon>Ecdysozoa</taxon>
        <taxon>Nematoda</taxon>
        <taxon>Chromadorea</taxon>
        <taxon>Rhabditida</taxon>
        <taxon>Spirurina</taxon>
        <taxon>Spiruromorpha</taxon>
        <taxon>Spiruroidea</taxon>
        <taxon>Gongylonematidae</taxon>
        <taxon>Gongylonema</taxon>
    </lineage>
</organism>
<gene>
    <name evidence="4" type="ORF">GPUH_LOCUS3617</name>
</gene>
<reference evidence="6" key="1">
    <citation type="submission" date="2016-06" db="UniProtKB">
        <authorList>
            <consortium name="WormBaseParasite"/>
        </authorList>
    </citation>
    <scope>IDENTIFICATION</scope>
</reference>
<dbReference type="Proteomes" id="UP000271098">
    <property type="component" value="Unassembled WGS sequence"/>
</dbReference>
<dbReference type="EMBL" id="UYRT01006288">
    <property type="protein sequence ID" value="VDK40230.1"/>
    <property type="molecule type" value="Genomic_DNA"/>
</dbReference>
<evidence type="ECO:0000256" key="2">
    <source>
        <dbReference type="SAM" id="Phobius"/>
    </source>
</evidence>
<dbReference type="GO" id="GO:0007606">
    <property type="term" value="P:sensory perception of chemical stimulus"/>
    <property type="evidence" value="ECO:0007669"/>
    <property type="project" value="InterPro"/>
</dbReference>
<dbReference type="OrthoDB" id="5822576at2759"/>
<feature type="transmembrane region" description="Helical" evidence="2">
    <location>
        <begin position="57"/>
        <end position="81"/>
    </location>
</feature>
<keyword evidence="2" id="KW-0812">Transmembrane</keyword>
<feature type="signal peptide" evidence="3">
    <location>
        <begin position="1"/>
        <end position="15"/>
    </location>
</feature>
<feature type="transmembrane region" description="Helical" evidence="2">
    <location>
        <begin position="175"/>
        <end position="198"/>
    </location>
</feature>
<keyword evidence="5" id="KW-1185">Reference proteome</keyword>
<protein>
    <submittedName>
        <fullName evidence="6">G_PROTEIN_RECEP_F1_2 domain-containing protein</fullName>
    </submittedName>
</protein>
<reference evidence="4 5" key="2">
    <citation type="submission" date="2018-11" db="EMBL/GenBank/DDBJ databases">
        <authorList>
            <consortium name="Pathogen Informatics"/>
        </authorList>
    </citation>
    <scope>NUCLEOTIDE SEQUENCE [LARGE SCALE GENOMIC DNA]</scope>
</reference>
<dbReference type="GO" id="GO:0016020">
    <property type="term" value="C:membrane"/>
    <property type="evidence" value="ECO:0007669"/>
    <property type="project" value="InterPro"/>
</dbReference>
<accession>A0A183D4H5</accession>